<keyword evidence="1" id="KW-1133">Transmembrane helix</keyword>
<keyword evidence="1" id="KW-0472">Membrane</keyword>
<name>A0ABT2N6T2_9CYAN</name>
<accession>A0ABT2N6T2</accession>
<evidence type="ECO:0000313" key="2">
    <source>
        <dbReference type="EMBL" id="MCT7978387.1"/>
    </source>
</evidence>
<gene>
    <name evidence="2" type="ORF">NG792_11780</name>
</gene>
<evidence type="ECO:0000256" key="1">
    <source>
        <dbReference type="SAM" id="Phobius"/>
    </source>
</evidence>
<dbReference type="EMBL" id="JAMXFA010000013">
    <property type="protein sequence ID" value="MCT7978387.1"/>
    <property type="molecule type" value="Genomic_DNA"/>
</dbReference>
<comment type="caution">
    <text evidence="2">The sequence shown here is derived from an EMBL/GenBank/DDBJ whole genome shotgun (WGS) entry which is preliminary data.</text>
</comment>
<reference evidence="2 3" key="1">
    <citation type="journal article" date="2022" name="Front. Microbiol.">
        <title>High genomic differentiation and limited gene flow indicate recent cryptic speciation within the genus Laspinema (cyanobacteria).</title>
        <authorList>
            <person name="Stanojkovic A."/>
            <person name="Skoupy S."/>
            <person name="Skaloud P."/>
            <person name="Dvorak P."/>
        </authorList>
    </citation>
    <scope>NUCLEOTIDE SEQUENCE [LARGE SCALE GENOMIC DNA]</scope>
    <source>
        <strain evidence="2 3">D3b</strain>
    </source>
</reference>
<dbReference type="RefSeq" id="WP_261235552.1">
    <property type="nucleotide sequence ID" value="NZ_JAMXFA010000013.1"/>
</dbReference>
<dbReference type="Proteomes" id="UP001525961">
    <property type="component" value="Unassembled WGS sequence"/>
</dbReference>
<evidence type="ECO:0000313" key="3">
    <source>
        <dbReference type="Proteomes" id="UP001525961"/>
    </source>
</evidence>
<sequence length="162" mass="17985">MDWQPERIPEPTPEILEFADPEVLPPLELVLVKGISLDLEVPQDANLPIALADVSVPSFQADATEVQMPLMEQIKQELQNVGDEDLKPARIQMGLLFIGVSALLLMSLLLYITAMHPGLTVKQQMLRYWSEYVGFVGLGVAGLMMLGREAMRSPEISEEGDR</sequence>
<keyword evidence="1" id="KW-0812">Transmembrane</keyword>
<feature type="transmembrane region" description="Helical" evidence="1">
    <location>
        <begin position="95"/>
        <end position="114"/>
    </location>
</feature>
<keyword evidence="3" id="KW-1185">Reference proteome</keyword>
<organism evidence="2 3">
    <name type="scientific">Laspinema olomoucense D3b</name>
    <dbReference type="NCBI Taxonomy" id="2953688"/>
    <lineage>
        <taxon>Bacteria</taxon>
        <taxon>Bacillati</taxon>
        <taxon>Cyanobacteriota</taxon>
        <taxon>Cyanophyceae</taxon>
        <taxon>Oscillatoriophycideae</taxon>
        <taxon>Oscillatoriales</taxon>
        <taxon>Laspinemataceae</taxon>
        <taxon>Laspinema</taxon>
        <taxon>Laspinema olomoucense</taxon>
    </lineage>
</organism>
<proteinExistence type="predicted"/>
<feature type="transmembrane region" description="Helical" evidence="1">
    <location>
        <begin position="126"/>
        <end position="146"/>
    </location>
</feature>
<protein>
    <submittedName>
        <fullName evidence="2">Uncharacterized protein</fullName>
    </submittedName>
</protein>